<dbReference type="SUPFAM" id="SSF56219">
    <property type="entry name" value="DNase I-like"/>
    <property type="match status" value="1"/>
</dbReference>
<dbReference type="EMBL" id="JBHRTL010000004">
    <property type="protein sequence ID" value="MFC3154498.1"/>
    <property type="molecule type" value="Genomic_DNA"/>
</dbReference>
<organism evidence="4 5">
    <name type="scientific">Gilvimarinus japonicus</name>
    <dbReference type="NCBI Taxonomy" id="1796469"/>
    <lineage>
        <taxon>Bacteria</taxon>
        <taxon>Pseudomonadati</taxon>
        <taxon>Pseudomonadota</taxon>
        <taxon>Gammaproteobacteria</taxon>
        <taxon>Cellvibrionales</taxon>
        <taxon>Cellvibrionaceae</taxon>
        <taxon>Gilvimarinus</taxon>
    </lineage>
</organism>
<dbReference type="Proteomes" id="UP001595548">
    <property type="component" value="Unassembled WGS sequence"/>
</dbReference>
<gene>
    <name evidence="4" type="ORF">ACFOEB_04720</name>
</gene>
<dbReference type="RefSeq" id="WP_382414768.1">
    <property type="nucleotide sequence ID" value="NZ_AP031500.1"/>
</dbReference>
<keyword evidence="5" id="KW-1185">Reference proteome</keyword>
<protein>
    <submittedName>
        <fullName evidence="4">Endonuclease/exonuclease/phosphatase family protein</fullName>
    </submittedName>
</protein>
<accession>A0ABV7HP62</accession>
<reference evidence="5" key="1">
    <citation type="journal article" date="2019" name="Int. J. Syst. Evol. Microbiol.">
        <title>The Global Catalogue of Microorganisms (GCM) 10K type strain sequencing project: providing services to taxonomists for standard genome sequencing and annotation.</title>
        <authorList>
            <consortium name="The Broad Institute Genomics Platform"/>
            <consortium name="The Broad Institute Genome Sequencing Center for Infectious Disease"/>
            <person name="Wu L."/>
            <person name="Ma J."/>
        </authorList>
    </citation>
    <scope>NUCLEOTIDE SEQUENCE [LARGE SCALE GENOMIC DNA]</scope>
    <source>
        <strain evidence="5">KCTC 52141</strain>
    </source>
</reference>
<dbReference type="InterPro" id="IPR005135">
    <property type="entry name" value="Endo/exonuclease/phosphatase"/>
</dbReference>
<keyword evidence="2" id="KW-0812">Transmembrane</keyword>
<sequence length="360" mass="41371">MLTVFIALTALLTLFTLLPLVRLDAWPVRILDFPRLQIAALWLVLIVALIIFMGFDSDAALALLAVACTCLAYQLWWILPYTRLYQCEVKSCKQPDQERSISIVTANVLTPNRGADVLLDQVRHYQPDILVTLESDQWWQDQLDVLSTDYPYSLKCPLDNLYGMHLYSKLPLRDEKIDFLVEDDKPSMHAEVVLRSGDSIRCHFLHPAPPSPTENSESSERDAELLVVARNLEGVTDPVIVTGDLNDVAWSRTTKAFRRVSRLLDPRIGRGMFNTFHAEHRLLRWPLDHVFHSDHFTLIKMQRLKPFGSDHFALFTQLAYVPRRKNEQERPEASADEQEFARDKVAEQNVNKREVPEPGE</sequence>
<evidence type="ECO:0000256" key="2">
    <source>
        <dbReference type="SAM" id="Phobius"/>
    </source>
</evidence>
<feature type="region of interest" description="Disordered" evidence="1">
    <location>
        <begin position="324"/>
        <end position="360"/>
    </location>
</feature>
<comment type="caution">
    <text evidence="4">The sequence shown here is derived from an EMBL/GenBank/DDBJ whole genome shotgun (WGS) entry which is preliminary data.</text>
</comment>
<evidence type="ECO:0000313" key="5">
    <source>
        <dbReference type="Proteomes" id="UP001595548"/>
    </source>
</evidence>
<evidence type="ECO:0000256" key="1">
    <source>
        <dbReference type="SAM" id="MobiDB-lite"/>
    </source>
</evidence>
<keyword evidence="2" id="KW-1133">Transmembrane helix</keyword>
<dbReference type="InterPro" id="IPR036691">
    <property type="entry name" value="Endo/exonu/phosph_ase_sf"/>
</dbReference>
<dbReference type="Pfam" id="PF03372">
    <property type="entry name" value="Exo_endo_phos"/>
    <property type="match status" value="1"/>
</dbReference>
<keyword evidence="2" id="KW-0472">Membrane</keyword>
<feature type="transmembrane region" description="Helical" evidence="2">
    <location>
        <begin position="33"/>
        <end position="52"/>
    </location>
</feature>
<feature type="domain" description="Endonuclease/exonuclease/phosphatase" evidence="3">
    <location>
        <begin position="105"/>
        <end position="311"/>
    </location>
</feature>
<dbReference type="GO" id="GO:0004519">
    <property type="term" value="F:endonuclease activity"/>
    <property type="evidence" value="ECO:0007669"/>
    <property type="project" value="UniProtKB-KW"/>
</dbReference>
<keyword evidence="4" id="KW-0378">Hydrolase</keyword>
<dbReference type="Gene3D" id="3.60.10.10">
    <property type="entry name" value="Endonuclease/exonuclease/phosphatase"/>
    <property type="match status" value="1"/>
</dbReference>
<keyword evidence="4" id="KW-0540">Nuclease</keyword>
<evidence type="ECO:0000313" key="4">
    <source>
        <dbReference type="EMBL" id="MFC3154498.1"/>
    </source>
</evidence>
<feature type="transmembrane region" description="Helical" evidence="2">
    <location>
        <begin position="59"/>
        <end position="79"/>
    </location>
</feature>
<name>A0ABV7HP62_9GAMM</name>
<proteinExistence type="predicted"/>
<keyword evidence="4" id="KW-0255">Endonuclease</keyword>
<evidence type="ECO:0000259" key="3">
    <source>
        <dbReference type="Pfam" id="PF03372"/>
    </source>
</evidence>